<name>A0A0A9AAB3_ARUDO</name>
<dbReference type="PANTHER" id="PTHR47179:SF1">
    <property type="entry name" value="E3 UBIQUITIN-PROTEIN LIGASE SIS3"/>
    <property type="match status" value="1"/>
</dbReference>
<dbReference type="GO" id="GO:0004842">
    <property type="term" value="F:ubiquitin-protein transferase activity"/>
    <property type="evidence" value="ECO:0007669"/>
    <property type="project" value="InterPro"/>
</dbReference>
<reference evidence="1" key="2">
    <citation type="journal article" date="2015" name="Data Brief">
        <title>Shoot transcriptome of the giant reed, Arundo donax.</title>
        <authorList>
            <person name="Barrero R.A."/>
            <person name="Guerrero F.D."/>
            <person name="Moolhuijzen P."/>
            <person name="Goolsby J.A."/>
            <person name="Tidwell J."/>
            <person name="Bellgard S.E."/>
            <person name="Bellgard M.I."/>
        </authorList>
    </citation>
    <scope>NUCLEOTIDE SEQUENCE</scope>
    <source>
        <tissue evidence="1">Shoot tissue taken approximately 20 cm above the soil surface</tissue>
    </source>
</reference>
<reference evidence="1" key="1">
    <citation type="submission" date="2014-09" db="EMBL/GenBank/DDBJ databases">
        <authorList>
            <person name="Magalhaes I.L.F."/>
            <person name="Oliveira U."/>
            <person name="Santos F.R."/>
            <person name="Vidigal T.H.D.A."/>
            <person name="Brescovit A.D."/>
            <person name="Santos A.J."/>
        </authorList>
    </citation>
    <scope>NUCLEOTIDE SEQUENCE</scope>
    <source>
        <tissue evidence="1">Shoot tissue taken approximately 20 cm above the soil surface</tissue>
    </source>
</reference>
<dbReference type="PANTHER" id="PTHR47179">
    <property type="entry name" value="E3 UBIQUITIN-PROTEIN LIGASE SIS3"/>
    <property type="match status" value="1"/>
</dbReference>
<sequence>MIRVPDWAFEAVGLEMRGMVQDTAYHPGLYLTAAQVS</sequence>
<organism evidence="1">
    <name type="scientific">Arundo donax</name>
    <name type="common">Giant reed</name>
    <name type="synonym">Donax arundinaceus</name>
    <dbReference type="NCBI Taxonomy" id="35708"/>
    <lineage>
        <taxon>Eukaryota</taxon>
        <taxon>Viridiplantae</taxon>
        <taxon>Streptophyta</taxon>
        <taxon>Embryophyta</taxon>
        <taxon>Tracheophyta</taxon>
        <taxon>Spermatophyta</taxon>
        <taxon>Magnoliopsida</taxon>
        <taxon>Liliopsida</taxon>
        <taxon>Poales</taxon>
        <taxon>Poaceae</taxon>
        <taxon>PACMAD clade</taxon>
        <taxon>Arundinoideae</taxon>
        <taxon>Arundineae</taxon>
        <taxon>Arundo</taxon>
    </lineage>
</organism>
<protein>
    <submittedName>
        <fullName evidence="1">Uncharacterized protein</fullName>
    </submittedName>
</protein>
<proteinExistence type="predicted"/>
<dbReference type="GO" id="GO:0010182">
    <property type="term" value="P:sugar mediated signaling pathway"/>
    <property type="evidence" value="ECO:0007669"/>
    <property type="project" value="InterPro"/>
</dbReference>
<dbReference type="EMBL" id="GBRH01253908">
    <property type="protein sequence ID" value="JAD43987.1"/>
    <property type="molecule type" value="Transcribed_RNA"/>
</dbReference>
<dbReference type="InterPro" id="IPR044793">
    <property type="entry name" value="SIS3"/>
</dbReference>
<evidence type="ECO:0000313" key="1">
    <source>
        <dbReference type="EMBL" id="JAD43987.1"/>
    </source>
</evidence>
<accession>A0A0A9AAB3</accession>
<dbReference type="AlphaFoldDB" id="A0A0A9AAB3"/>